<dbReference type="PANTHER" id="PTHR33406:SF13">
    <property type="entry name" value="MEMBRANE PROTEIN YDFJ"/>
    <property type="match status" value="1"/>
</dbReference>
<dbReference type="Proteomes" id="UP001501764">
    <property type="component" value="Unassembled WGS sequence"/>
</dbReference>
<dbReference type="EMBL" id="BAAACO010000001">
    <property type="protein sequence ID" value="GAA0855449.1"/>
    <property type="molecule type" value="Genomic_DNA"/>
</dbReference>
<feature type="transmembrane region" description="Helical" evidence="6">
    <location>
        <begin position="226"/>
        <end position="246"/>
    </location>
</feature>
<sequence>MKKFSKWISKHNKIVLIITVILLVPSIFGFINTRINYDILSYLPQELESVKGQNILEDVYSDAATGLLIIDGMKSKDIVDIKEKIKKVNGVDDAIWIDDALDISIPKDILPDAIKNQLFSGDSTMLIIKYKGSTADEGTLKAIGEIKTIMNKQCFLSGMSAIMEDTKNLADKEAPFYVVLAVFISLIILILTMESTAVPVIFLISIGIGILFNMGTNIFLGEISYITKALAAVLQLGVTMDYSIFLMHRYDEELLKHEEKEDAMAQAISSTMLSISGSSLTTIAGFLALCTMDLTLGTDIGIVMAKGVIIGVITAVTVLPALILTFDKLIHRFKHKTIIPNFNKLSKIVTTHYKIIIAIFFILLIPAIYGSNHTKVYYNLDKTLPKDMPSIVATNKLKDKFNMMTTHFILVKDDIKPYKAKEMEERIEKIDGITNVIGYDKILGPVIPEEFIPENIRNIFKSGGYNLILANSQYKAATDEENNQIDNINKIIKEYDQNGVVAGEGALTKDLITTSDRDFKMVSLYSIIAIFLIILVVFKSISIPVLLVSAIEFAIFINMGIPYFTGTTIPFIASIVIGTIQLGATVDYAILLTSRFREELRKGHEKHEAILIAVEESAKSIVTSGLTFFGATGAVALVSDMALIRSLCFLISRGAIISMAVILLILPSFLLVLEGLINKTSIKWKVN</sequence>
<feature type="domain" description="SSD" evidence="7">
    <location>
        <begin position="553"/>
        <end position="672"/>
    </location>
</feature>
<keyword evidence="4 6" id="KW-1133">Transmembrane helix</keyword>
<feature type="transmembrane region" description="Helical" evidence="6">
    <location>
        <begin position="200"/>
        <end position="220"/>
    </location>
</feature>
<evidence type="ECO:0000256" key="1">
    <source>
        <dbReference type="ARBA" id="ARBA00004651"/>
    </source>
</evidence>
<dbReference type="SUPFAM" id="SSF82866">
    <property type="entry name" value="Multidrug efflux transporter AcrB transmembrane domain"/>
    <property type="match status" value="2"/>
</dbReference>
<evidence type="ECO:0000256" key="4">
    <source>
        <dbReference type="ARBA" id="ARBA00022989"/>
    </source>
</evidence>
<name>A0ABN1LG01_9CLOT</name>
<protein>
    <submittedName>
        <fullName evidence="8">MMPL family transporter</fullName>
    </submittedName>
</protein>
<feature type="transmembrane region" description="Helical" evidence="6">
    <location>
        <begin position="174"/>
        <end position="193"/>
    </location>
</feature>
<keyword evidence="9" id="KW-1185">Reference proteome</keyword>
<dbReference type="Pfam" id="PF03176">
    <property type="entry name" value="MMPL"/>
    <property type="match status" value="2"/>
</dbReference>
<evidence type="ECO:0000256" key="6">
    <source>
        <dbReference type="SAM" id="Phobius"/>
    </source>
</evidence>
<evidence type="ECO:0000259" key="7">
    <source>
        <dbReference type="PROSITE" id="PS50156"/>
    </source>
</evidence>
<feature type="transmembrane region" description="Helical" evidence="6">
    <location>
        <begin position="626"/>
        <end position="644"/>
    </location>
</feature>
<dbReference type="InterPro" id="IPR050545">
    <property type="entry name" value="Mycobact_MmpL"/>
</dbReference>
<gene>
    <name evidence="8" type="ORF">GCM10008916_01410</name>
</gene>
<evidence type="ECO:0000256" key="5">
    <source>
        <dbReference type="ARBA" id="ARBA00023136"/>
    </source>
</evidence>
<comment type="caution">
    <text evidence="8">The sequence shown here is derived from an EMBL/GenBank/DDBJ whole genome shotgun (WGS) entry which is preliminary data.</text>
</comment>
<organism evidence="8 9">
    <name type="scientific">Clostridium nitritogenes</name>
    <dbReference type="NCBI Taxonomy" id="83340"/>
    <lineage>
        <taxon>Bacteria</taxon>
        <taxon>Bacillati</taxon>
        <taxon>Bacillota</taxon>
        <taxon>Clostridia</taxon>
        <taxon>Eubacteriales</taxon>
        <taxon>Clostridiaceae</taxon>
        <taxon>Clostridium</taxon>
    </lineage>
</organism>
<keyword evidence="2" id="KW-1003">Cell membrane</keyword>
<evidence type="ECO:0000313" key="9">
    <source>
        <dbReference type="Proteomes" id="UP001501764"/>
    </source>
</evidence>
<accession>A0ABN1LG01</accession>
<dbReference type="Gene3D" id="1.20.1640.10">
    <property type="entry name" value="Multidrug efflux transporter AcrB transmembrane domain"/>
    <property type="match status" value="2"/>
</dbReference>
<feature type="transmembrane region" description="Helical" evidence="6">
    <location>
        <begin position="650"/>
        <end position="673"/>
    </location>
</feature>
<evidence type="ECO:0000313" key="8">
    <source>
        <dbReference type="EMBL" id="GAA0855449.1"/>
    </source>
</evidence>
<evidence type="ECO:0000256" key="2">
    <source>
        <dbReference type="ARBA" id="ARBA00022475"/>
    </source>
</evidence>
<reference evidence="8 9" key="1">
    <citation type="journal article" date="2019" name="Int. J. Syst. Evol. Microbiol.">
        <title>The Global Catalogue of Microorganisms (GCM) 10K type strain sequencing project: providing services to taxonomists for standard genome sequencing and annotation.</title>
        <authorList>
            <consortium name="The Broad Institute Genomics Platform"/>
            <consortium name="The Broad Institute Genome Sequencing Center for Infectious Disease"/>
            <person name="Wu L."/>
            <person name="Ma J."/>
        </authorList>
    </citation>
    <scope>NUCLEOTIDE SEQUENCE [LARGE SCALE GENOMIC DNA]</scope>
    <source>
        <strain evidence="8 9">JCM 6485</strain>
    </source>
</reference>
<evidence type="ECO:0000256" key="3">
    <source>
        <dbReference type="ARBA" id="ARBA00022692"/>
    </source>
</evidence>
<comment type="subcellular location">
    <subcellularLocation>
        <location evidence="1">Cell membrane</location>
        <topology evidence="1">Multi-pass membrane protein</topology>
    </subcellularLocation>
</comment>
<dbReference type="PANTHER" id="PTHR33406">
    <property type="entry name" value="MEMBRANE PROTEIN MJ1562-RELATED"/>
    <property type="match status" value="1"/>
</dbReference>
<keyword evidence="3 6" id="KW-0812">Transmembrane</keyword>
<dbReference type="InterPro" id="IPR000731">
    <property type="entry name" value="SSD"/>
</dbReference>
<feature type="transmembrane region" description="Helical" evidence="6">
    <location>
        <begin position="519"/>
        <end position="538"/>
    </location>
</feature>
<feature type="transmembrane region" description="Helical" evidence="6">
    <location>
        <begin position="308"/>
        <end position="330"/>
    </location>
</feature>
<feature type="transmembrane region" description="Helical" evidence="6">
    <location>
        <begin position="267"/>
        <end position="288"/>
    </location>
</feature>
<proteinExistence type="predicted"/>
<feature type="transmembrane region" description="Helical" evidence="6">
    <location>
        <begin position="571"/>
        <end position="592"/>
    </location>
</feature>
<dbReference type="InterPro" id="IPR004869">
    <property type="entry name" value="MMPL_dom"/>
</dbReference>
<dbReference type="RefSeq" id="WP_338595408.1">
    <property type="nucleotide sequence ID" value="NZ_BAAACO010000001.1"/>
</dbReference>
<feature type="transmembrane region" description="Helical" evidence="6">
    <location>
        <begin position="351"/>
        <end position="369"/>
    </location>
</feature>
<keyword evidence="5 6" id="KW-0472">Membrane</keyword>
<dbReference type="PROSITE" id="PS50156">
    <property type="entry name" value="SSD"/>
    <property type="match status" value="1"/>
</dbReference>